<proteinExistence type="predicted"/>
<accession>A0A317MX32</accession>
<dbReference type="Pfam" id="PF01370">
    <property type="entry name" value="Epimerase"/>
    <property type="match status" value="1"/>
</dbReference>
<evidence type="ECO:0000313" key="3">
    <source>
        <dbReference type="Proteomes" id="UP000246569"/>
    </source>
</evidence>
<dbReference type="Gene3D" id="3.40.50.720">
    <property type="entry name" value="NAD(P)-binding Rossmann-like Domain"/>
    <property type="match status" value="1"/>
</dbReference>
<dbReference type="EMBL" id="QGTJ01000003">
    <property type="protein sequence ID" value="PWV63300.1"/>
    <property type="molecule type" value="Genomic_DNA"/>
</dbReference>
<reference evidence="2 3" key="1">
    <citation type="submission" date="2018-05" db="EMBL/GenBank/DDBJ databases">
        <title>Genomic Encyclopedia of Type Strains, Phase IV (KMG-IV): sequencing the most valuable type-strain genomes for metagenomic binning, comparative biology and taxonomic classification.</title>
        <authorList>
            <person name="Goeker M."/>
        </authorList>
    </citation>
    <scope>NUCLEOTIDE SEQUENCE [LARGE SCALE GENOMIC DNA]</scope>
    <source>
        <strain evidence="2 3">DSM 23606</strain>
    </source>
</reference>
<dbReference type="Proteomes" id="UP000246569">
    <property type="component" value="Unassembled WGS sequence"/>
</dbReference>
<sequence length="299" mass="31276">MKLLLTGGTGFLGRRLLPRLSAAGHAVTLLLRRAPARAPEVDWRVWQPGAAQPPFSAGEGFAGVVHLATCYGRAADSDAAVFAANLALPAALLAALGAQGGGVFVNADSYYAIDPPPGGAGNRYAVSKRCLRDWGRTLAAAHEGLRFVNLRLEHVYGAGDDHAKFVNWLARELLAGPPRIALSAGTQQRDFIYVDDAAAAFACVLAQAGQLPAGASEFGVGRGEALPLHRLVQCLHRLAGSRSELAFGALAPRAGEIAHSVADCGALKQLGWAADIDLEEGLRRVLAHERAAAGEVDSR</sequence>
<protein>
    <submittedName>
        <fullName evidence="2">Nucleoside-diphosphate-sugar epimerase</fullName>
    </submittedName>
</protein>
<dbReference type="InterPro" id="IPR001509">
    <property type="entry name" value="Epimerase_deHydtase"/>
</dbReference>
<dbReference type="OrthoDB" id="9803010at2"/>
<dbReference type="PANTHER" id="PTHR43245:SF13">
    <property type="entry name" value="UDP-D-APIOSE_UDP-D-XYLOSE SYNTHASE 2"/>
    <property type="match status" value="1"/>
</dbReference>
<dbReference type="RefSeq" id="WP_110017804.1">
    <property type="nucleotide sequence ID" value="NZ_QGTJ01000003.1"/>
</dbReference>
<feature type="domain" description="NAD-dependent epimerase/dehydratase" evidence="1">
    <location>
        <begin position="4"/>
        <end position="208"/>
    </location>
</feature>
<dbReference type="InterPro" id="IPR050177">
    <property type="entry name" value="Lipid_A_modif_metabolic_enz"/>
</dbReference>
<evidence type="ECO:0000259" key="1">
    <source>
        <dbReference type="Pfam" id="PF01370"/>
    </source>
</evidence>
<keyword evidence="3" id="KW-1185">Reference proteome</keyword>
<dbReference type="PANTHER" id="PTHR43245">
    <property type="entry name" value="BIFUNCTIONAL POLYMYXIN RESISTANCE PROTEIN ARNA"/>
    <property type="match status" value="1"/>
</dbReference>
<dbReference type="SUPFAM" id="SSF51735">
    <property type="entry name" value="NAD(P)-binding Rossmann-fold domains"/>
    <property type="match status" value="1"/>
</dbReference>
<evidence type="ECO:0000313" key="2">
    <source>
        <dbReference type="EMBL" id="PWV63300.1"/>
    </source>
</evidence>
<comment type="caution">
    <text evidence="2">The sequence shown here is derived from an EMBL/GenBank/DDBJ whole genome shotgun (WGS) entry which is preliminary data.</text>
</comment>
<name>A0A317MX32_9GAMM</name>
<dbReference type="InterPro" id="IPR036291">
    <property type="entry name" value="NAD(P)-bd_dom_sf"/>
</dbReference>
<gene>
    <name evidence="2" type="ORF">C7443_103225</name>
</gene>
<dbReference type="AlphaFoldDB" id="A0A317MX32"/>
<organism evidence="2 3">
    <name type="scientific">Plasticicumulans acidivorans</name>
    <dbReference type="NCBI Taxonomy" id="886464"/>
    <lineage>
        <taxon>Bacteria</taxon>
        <taxon>Pseudomonadati</taxon>
        <taxon>Pseudomonadota</taxon>
        <taxon>Gammaproteobacteria</taxon>
        <taxon>Candidatus Competibacteraceae</taxon>
        <taxon>Plasticicumulans</taxon>
    </lineage>
</organism>